<dbReference type="RefSeq" id="WP_023174430.1">
    <property type="nucleotide sequence ID" value="NC_022600.1"/>
</dbReference>
<dbReference type="SUPFAM" id="SSF51206">
    <property type="entry name" value="cAMP-binding domain-like"/>
    <property type="match status" value="1"/>
</dbReference>
<dbReference type="PANTHER" id="PTHR43065:SF48">
    <property type="entry name" value="HISTIDINE KINASE"/>
    <property type="match status" value="1"/>
</dbReference>
<dbReference type="InterPro" id="IPR036890">
    <property type="entry name" value="HATPase_C_sf"/>
</dbReference>
<feature type="domain" description="Cyclic nucleotide-binding" evidence="5">
    <location>
        <begin position="24"/>
        <end position="144"/>
    </location>
</feature>
<evidence type="ECO:0000256" key="2">
    <source>
        <dbReference type="ARBA" id="ARBA00012438"/>
    </source>
</evidence>
<dbReference type="OrthoDB" id="9773246at2"/>
<evidence type="ECO:0000256" key="1">
    <source>
        <dbReference type="ARBA" id="ARBA00000085"/>
    </source>
</evidence>
<gene>
    <name evidence="7" type="primary">dctB</name>
    <name evidence="7" type="ORF">GKIL_2949</name>
</gene>
<dbReference type="InterPro" id="IPR004358">
    <property type="entry name" value="Sig_transdc_His_kin-like_C"/>
</dbReference>
<dbReference type="EC" id="2.7.13.3" evidence="2"/>
<dbReference type="GO" id="GO:0004673">
    <property type="term" value="F:protein histidine kinase activity"/>
    <property type="evidence" value="ECO:0007669"/>
    <property type="project" value="UniProtKB-EC"/>
</dbReference>
<dbReference type="PATRIC" id="fig|1183438.3.peg.2907"/>
<evidence type="ECO:0000313" key="7">
    <source>
        <dbReference type="EMBL" id="AGY59195.1"/>
    </source>
</evidence>
<dbReference type="InterPro" id="IPR014710">
    <property type="entry name" value="RmlC-like_jellyroll"/>
</dbReference>
<dbReference type="PRINTS" id="PR00344">
    <property type="entry name" value="BCTRLSENSOR"/>
</dbReference>
<dbReference type="PROSITE" id="PS50042">
    <property type="entry name" value="CNMP_BINDING_3"/>
    <property type="match status" value="1"/>
</dbReference>
<accession>U5QNE0</accession>
<dbReference type="SUPFAM" id="SSF55874">
    <property type="entry name" value="ATPase domain of HSP90 chaperone/DNA topoisomerase II/histidine kinase"/>
    <property type="match status" value="1"/>
</dbReference>
<dbReference type="InterPro" id="IPR000595">
    <property type="entry name" value="cNMP-bd_dom"/>
</dbReference>
<dbReference type="EMBL" id="CP003587">
    <property type="protein sequence ID" value="AGY59195.1"/>
    <property type="molecule type" value="Genomic_DNA"/>
</dbReference>
<comment type="catalytic activity">
    <reaction evidence="1">
        <text>ATP + protein L-histidine = ADP + protein N-phospho-L-histidine.</text>
        <dbReference type="EC" id="2.7.13.3"/>
    </reaction>
</comment>
<organism evidence="7 8">
    <name type="scientific">Gloeobacter kilaueensis (strain ATCC BAA-2537 / CCAP 1431/1 / ULC 316 / JS1)</name>
    <dbReference type="NCBI Taxonomy" id="1183438"/>
    <lineage>
        <taxon>Bacteria</taxon>
        <taxon>Bacillati</taxon>
        <taxon>Cyanobacteriota</taxon>
        <taxon>Cyanophyceae</taxon>
        <taxon>Gloeobacterales</taxon>
        <taxon>Gloeobacteraceae</taxon>
        <taxon>Gloeobacter</taxon>
    </lineage>
</organism>
<evidence type="ECO:0000313" key="8">
    <source>
        <dbReference type="Proteomes" id="UP000017396"/>
    </source>
</evidence>
<dbReference type="GO" id="GO:0000160">
    <property type="term" value="P:phosphorelay signal transduction system"/>
    <property type="evidence" value="ECO:0007669"/>
    <property type="project" value="UniProtKB-KW"/>
</dbReference>
<dbReference type="SMART" id="SM00100">
    <property type="entry name" value="cNMP"/>
    <property type="match status" value="1"/>
</dbReference>
<reference evidence="7 8" key="1">
    <citation type="journal article" date="2013" name="PLoS ONE">
        <title>Cultivation and Complete Genome Sequencing of Gloeobacter kilaueensis sp. nov., from a Lava Cave in Kilauea Caldera, Hawai'i.</title>
        <authorList>
            <person name="Saw J.H."/>
            <person name="Schatz M."/>
            <person name="Brown M.V."/>
            <person name="Kunkel D.D."/>
            <person name="Foster J.S."/>
            <person name="Shick H."/>
            <person name="Christensen S."/>
            <person name="Hou S."/>
            <person name="Wan X."/>
            <person name="Donachie S.P."/>
        </authorList>
    </citation>
    <scope>NUCLEOTIDE SEQUENCE [LARGE SCALE GENOMIC DNA]</scope>
    <source>
        <strain evidence="8">JS</strain>
    </source>
</reference>
<keyword evidence="8" id="KW-1185">Reference proteome</keyword>
<evidence type="ECO:0000259" key="6">
    <source>
        <dbReference type="PROSITE" id="PS50109"/>
    </source>
</evidence>
<keyword evidence="3 7" id="KW-0418">Kinase</keyword>
<dbReference type="Gene3D" id="1.10.287.130">
    <property type="match status" value="1"/>
</dbReference>
<dbReference type="CDD" id="cd00038">
    <property type="entry name" value="CAP_ED"/>
    <property type="match status" value="1"/>
</dbReference>
<dbReference type="Pfam" id="PF02518">
    <property type="entry name" value="HATPase_c"/>
    <property type="match status" value="1"/>
</dbReference>
<keyword evidence="4" id="KW-0902">Two-component regulatory system</keyword>
<dbReference type="Gene3D" id="2.60.120.10">
    <property type="entry name" value="Jelly Rolls"/>
    <property type="match status" value="1"/>
</dbReference>
<dbReference type="AlphaFoldDB" id="U5QNE0"/>
<sequence>MELINHDSPQPAVLATEELRRVPLFENLPEDQLCWLIRQGRLRLLDTGDIVRAQGTPADYVFVLLDGAIQIVKKKGNQEILLVTHTERTLFGELPVLTGDPHYWAEGRALAPSRILELDKEDFWELLSSCRCVTTVILRTMAQRMQEVQALAQQRERLIALGTLAAGLAHELNNPASAARRAASQLRGSFQKLQPAALKLCRYAKDEEKQAVLNVLEQEVVERATAALALDPITRSDREEQLADWLREHNIANSWNLASTLVGAGLDTDWLVALTGRIAPESLPSVLNWLEVTLDGVGLLNELEHCTERVSTLVQAVKDYSYLDQAPLQEIDVHEGLESTLTMLGHRLRNGIAICRAYCDLPRITAFGSELNQVWTNLLDNAIDAVQDRSDPCVWLRTSREDRNILVEITDNGPGIAADVLPHIFEPFFTTKDIGKGTGLGLHISYRIVVEQHRGDIRVHSAPGRTCFQVRLPITPG</sequence>
<dbReference type="eggNOG" id="COG4191">
    <property type="taxonomic scope" value="Bacteria"/>
</dbReference>
<dbReference type="PANTHER" id="PTHR43065">
    <property type="entry name" value="SENSOR HISTIDINE KINASE"/>
    <property type="match status" value="1"/>
</dbReference>
<keyword evidence="7" id="KW-0808">Transferase</keyword>
<proteinExistence type="predicted"/>
<dbReference type="InterPro" id="IPR005467">
    <property type="entry name" value="His_kinase_dom"/>
</dbReference>
<dbReference type="Pfam" id="PF00027">
    <property type="entry name" value="cNMP_binding"/>
    <property type="match status" value="1"/>
</dbReference>
<dbReference type="SMART" id="SM00387">
    <property type="entry name" value="HATPase_c"/>
    <property type="match status" value="1"/>
</dbReference>
<evidence type="ECO:0000256" key="3">
    <source>
        <dbReference type="ARBA" id="ARBA00022777"/>
    </source>
</evidence>
<dbReference type="Gene3D" id="3.30.565.10">
    <property type="entry name" value="Histidine kinase-like ATPase, C-terminal domain"/>
    <property type="match status" value="1"/>
</dbReference>
<dbReference type="KEGG" id="glj:GKIL_2949"/>
<protein>
    <recommendedName>
        <fullName evidence="2">histidine kinase</fullName>
        <ecNumber evidence="2">2.7.13.3</ecNumber>
    </recommendedName>
</protein>
<dbReference type="STRING" id="1183438.GKIL_2949"/>
<dbReference type="PROSITE" id="PS50109">
    <property type="entry name" value="HIS_KIN"/>
    <property type="match status" value="1"/>
</dbReference>
<name>U5QNE0_GLOK1</name>
<dbReference type="InterPro" id="IPR003594">
    <property type="entry name" value="HATPase_dom"/>
</dbReference>
<dbReference type="Proteomes" id="UP000017396">
    <property type="component" value="Chromosome"/>
</dbReference>
<dbReference type="InterPro" id="IPR018490">
    <property type="entry name" value="cNMP-bd_dom_sf"/>
</dbReference>
<evidence type="ECO:0000259" key="5">
    <source>
        <dbReference type="PROSITE" id="PS50042"/>
    </source>
</evidence>
<dbReference type="HOGENOM" id="CLU_000445_114_81_3"/>
<evidence type="ECO:0000256" key="4">
    <source>
        <dbReference type="ARBA" id="ARBA00023012"/>
    </source>
</evidence>
<feature type="domain" description="Histidine kinase" evidence="6">
    <location>
        <begin position="307"/>
        <end position="476"/>
    </location>
</feature>